<gene>
    <name evidence="1" type="ORF">P5673_031508</name>
</gene>
<dbReference type="EMBL" id="JARQWQ010000149">
    <property type="protein sequence ID" value="KAK2548349.1"/>
    <property type="molecule type" value="Genomic_DNA"/>
</dbReference>
<evidence type="ECO:0000313" key="1">
    <source>
        <dbReference type="EMBL" id="KAK2548349.1"/>
    </source>
</evidence>
<organism evidence="1 2">
    <name type="scientific">Acropora cervicornis</name>
    <name type="common">Staghorn coral</name>
    <dbReference type="NCBI Taxonomy" id="6130"/>
    <lineage>
        <taxon>Eukaryota</taxon>
        <taxon>Metazoa</taxon>
        <taxon>Cnidaria</taxon>
        <taxon>Anthozoa</taxon>
        <taxon>Hexacorallia</taxon>
        <taxon>Scleractinia</taxon>
        <taxon>Astrocoeniina</taxon>
        <taxon>Acroporidae</taxon>
        <taxon>Acropora</taxon>
    </lineage>
</organism>
<evidence type="ECO:0000313" key="2">
    <source>
        <dbReference type="Proteomes" id="UP001249851"/>
    </source>
</evidence>
<comment type="caution">
    <text evidence="1">The sequence shown here is derived from an EMBL/GenBank/DDBJ whole genome shotgun (WGS) entry which is preliminary data.</text>
</comment>
<dbReference type="AlphaFoldDB" id="A0AAD9PSV5"/>
<sequence>MQSFIGKSYDLPNSEIIINFRNVLRDYFQYRSNCLFLAKTDKRVTFLLKYIYRQVHCRPENHE</sequence>
<name>A0AAD9PSV5_ACRCE</name>
<reference evidence="1" key="1">
    <citation type="journal article" date="2023" name="G3 (Bethesda)">
        <title>Whole genome assembly and annotation of the endangered Caribbean coral Acropora cervicornis.</title>
        <authorList>
            <person name="Selwyn J.D."/>
            <person name="Vollmer S.V."/>
        </authorList>
    </citation>
    <scope>NUCLEOTIDE SEQUENCE</scope>
    <source>
        <strain evidence="1">K2</strain>
    </source>
</reference>
<reference evidence="1" key="2">
    <citation type="journal article" date="2023" name="Science">
        <title>Genomic signatures of disease resistance in endangered staghorn corals.</title>
        <authorList>
            <person name="Vollmer S.V."/>
            <person name="Selwyn J.D."/>
            <person name="Despard B.A."/>
            <person name="Roesel C.L."/>
        </authorList>
    </citation>
    <scope>NUCLEOTIDE SEQUENCE</scope>
    <source>
        <strain evidence="1">K2</strain>
    </source>
</reference>
<dbReference type="Proteomes" id="UP001249851">
    <property type="component" value="Unassembled WGS sequence"/>
</dbReference>
<keyword evidence="2" id="KW-1185">Reference proteome</keyword>
<proteinExistence type="predicted"/>
<protein>
    <submittedName>
        <fullName evidence="1">Uncharacterized protein</fullName>
    </submittedName>
</protein>
<accession>A0AAD9PSV5</accession>